<dbReference type="Proteomes" id="UP000752696">
    <property type="component" value="Unassembled WGS sequence"/>
</dbReference>
<protein>
    <submittedName>
        <fullName evidence="1">Uncharacterized protein</fullName>
    </submittedName>
</protein>
<accession>A0A6V7GUV3</accession>
<feature type="non-terminal residue" evidence="1">
    <location>
        <position position="1"/>
    </location>
</feature>
<evidence type="ECO:0000313" key="2">
    <source>
        <dbReference type="Proteomes" id="UP000752696"/>
    </source>
</evidence>
<keyword evidence="2" id="KW-1185">Reference proteome</keyword>
<gene>
    <name evidence="1" type="ORF">MHI_LOCUS124296</name>
</gene>
<comment type="caution">
    <text evidence="1">The sequence shown here is derived from an EMBL/GenBank/DDBJ whole genome shotgun (WGS) entry which is preliminary data.</text>
</comment>
<name>A0A6V7GUV3_9HYME</name>
<evidence type="ECO:0000313" key="1">
    <source>
        <dbReference type="EMBL" id="CAD1469395.1"/>
    </source>
</evidence>
<dbReference type="AlphaFoldDB" id="A0A6V7GUV3"/>
<sequence length="37" mass="4353">EFYVDERVDIGCDLAWSIVWCGHFPVRFCNTPIVYDS</sequence>
<feature type="non-terminal residue" evidence="1">
    <location>
        <position position="37"/>
    </location>
</feature>
<reference evidence="1" key="1">
    <citation type="submission" date="2020-07" db="EMBL/GenBank/DDBJ databases">
        <authorList>
            <person name="Nazaruddin N."/>
        </authorList>
    </citation>
    <scope>NUCLEOTIDE SEQUENCE</scope>
</reference>
<organism evidence="1 2">
    <name type="scientific">Heterotrigona itama</name>
    <dbReference type="NCBI Taxonomy" id="395501"/>
    <lineage>
        <taxon>Eukaryota</taxon>
        <taxon>Metazoa</taxon>
        <taxon>Ecdysozoa</taxon>
        <taxon>Arthropoda</taxon>
        <taxon>Hexapoda</taxon>
        <taxon>Insecta</taxon>
        <taxon>Pterygota</taxon>
        <taxon>Neoptera</taxon>
        <taxon>Endopterygota</taxon>
        <taxon>Hymenoptera</taxon>
        <taxon>Apocrita</taxon>
        <taxon>Aculeata</taxon>
        <taxon>Apoidea</taxon>
        <taxon>Anthophila</taxon>
        <taxon>Apidae</taxon>
        <taxon>Heterotrigona</taxon>
    </lineage>
</organism>
<proteinExistence type="predicted"/>
<dbReference type="EMBL" id="CAJDYZ010002320">
    <property type="protein sequence ID" value="CAD1469395.1"/>
    <property type="molecule type" value="Genomic_DNA"/>
</dbReference>